<reference evidence="2 3" key="1">
    <citation type="submission" date="2020-06" db="EMBL/GenBank/DDBJ databases">
        <title>Dyadobacter sandarakinus sp. nov., isolated from the soil of the Arctic Yellow River Station.</title>
        <authorList>
            <person name="Zhang Y."/>
            <person name="Peng F."/>
        </authorList>
    </citation>
    <scope>NUCLEOTIDE SEQUENCE [LARGE SCALE GENOMIC DNA]</scope>
    <source>
        <strain evidence="2 3">Q3-56</strain>
    </source>
</reference>
<dbReference type="Proteomes" id="UP000612680">
    <property type="component" value="Chromosome"/>
</dbReference>
<keyword evidence="1" id="KW-0175">Coiled coil</keyword>
<dbReference type="EMBL" id="CP056775">
    <property type="protein sequence ID" value="QRR00217.1"/>
    <property type="molecule type" value="Genomic_DNA"/>
</dbReference>
<dbReference type="RefSeq" id="WP_204660983.1">
    <property type="nucleotide sequence ID" value="NZ_CP056775.1"/>
</dbReference>
<evidence type="ECO:0000256" key="1">
    <source>
        <dbReference type="SAM" id="Coils"/>
    </source>
</evidence>
<feature type="coiled-coil region" evidence="1">
    <location>
        <begin position="127"/>
        <end position="154"/>
    </location>
</feature>
<evidence type="ECO:0000313" key="3">
    <source>
        <dbReference type="Proteomes" id="UP000612680"/>
    </source>
</evidence>
<name>A0ABX7I3S7_9BACT</name>
<gene>
    <name evidence="2" type="ORF">HWI92_04510</name>
</gene>
<accession>A0ABX7I3S7</accession>
<evidence type="ECO:0000313" key="2">
    <source>
        <dbReference type="EMBL" id="QRR00217.1"/>
    </source>
</evidence>
<sequence length="165" mass="17920">MTADIIIDEQSVQLSGRVAFTATDQEPTVNGPIAGLAFHDRSNPEKRYVLYGDQGKIRLWQDGAGDLALIAAPGTLSAKTADTETVVTNKIIINSHPGGQNGILFRWEDKVPVLIGKGAQPRIVEREMDLVKTIDELEDKLAKLTERLRAVESKVGIVSPIVIGH</sequence>
<protein>
    <submittedName>
        <fullName evidence="2">Uncharacterized protein</fullName>
    </submittedName>
</protein>
<keyword evidence="3" id="KW-1185">Reference proteome</keyword>
<proteinExistence type="predicted"/>
<organism evidence="2 3">
    <name type="scientific">Dyadobacter sandarakinus</name>
    <dbReference type="NCBI Taxonomy" id="2747268"/>
    <lineage>
        <taxon>Bacteria</taxon>
        <taxon>Pseudomonadati</taxon>
        <taxon>Bacteroidota</taxon>
        <taxon>Cytophagia</taxon>
        <taxon>Cytophagales</taxon>
        <taxon>Spirosomataceae</taxon>
        <taxon>Dyadobacter</taxon>
    </lineage>
</organism>